<dbReference type="Proteomes" id="UP000638353">
    <property type="component" value="Unassembled WGS sequence"/>
</dbReference>
<evidence type="ECO:0000313" key="3">
    <source>
        <dbReference type="Proteomes" id="UP000638353"/>
    </source>
</evidence>
<protein>
    <submittedName>
        <fullName evidence="2">Uncharacterized protein</fullName>
    </submittedName>
</protein>
<evidence type="ECO:0000313" key="2">
    <source>
        <dbReference type="EMBL" id="GHC78784.1"/>
    </source>
</evidence>
<evidence type="ECO:0000256" key="1">
    <source>
        <dbReference type="SAM" id="Phobius"/>
    </source>
</evidence>
<feature type="transmembrane region" description="Helical" evidence="1">
    <location>
        <begin position="28"/>
        <end position="48"/>
    </location>
</feature>
<name>A0A918WSN1_9ACTN</name>
<organism evidence="2 3">
    <name type="scientific">Streptomyces finlayi</name>
    <dbReference type="NCBI Taxonomy" id="67296"/>
    <lineage>
        <taxon>Bacteria</taxon>
        <taxon>Bacillati</taxon>
        <taxon>Actinomycetota</taxon>
        <taxon>Actinomycetes</taxon>
        <taxon>Kitasatosporales</taxon>
        <taxon>Streptomycetaceae</taxon>
        <taxon>Streptomyces</taxon>
    </lineage>
</organism>
<gene>
    <name evidence="2" type="ORF">GCM10010334_04450</name>
</gene>
<comment type="caution">
    <text evidence="2">The sequence shown here is derived from an EMBL/GenBank/DDBJ whole genome shotgun (WGS) entry which is preliminary data.</text>
</comment>
<dbReference type="EMBL" id="BMVC01000001">
    <property type="protein sequence ID" value="GHC78784.1"/>
    <property type="molecule type" value="Genomic_DNA"/>
</dbReference>
<accession>A0A918WSN1</accession>
<dbReference type="AlphaFoldDB" id="A0A918WSN1"/>
<reference evidence="2" key="1">
    <citation type="journal article" date="2014" name="Int. J. Syst. Evol. Microbiol.">
        <title>Complete genome sequence of Corynebacterium casei LMG S-19264T (=DSM 44701T), isolated from a smear-ripened cheese.</title>
        <authorList>
            <consortium name="US DOE Joint Genome Institute (JGI-PGF)"/>
            <person name="Walter F."/>
            <person name="Albersmeier A."/>
            <person name="Kalinowski J."/>
            <person name="Ruckert C."/>
        </authorList>
    </citation>
    <scope>NUCLEOTIDE SEQUENCE</scope>
    <source>
        <strain evidence="2">JCM 4637</strain>
    </source>
</reference>
<keyword evidence="1" id="KW-1133">Transmembrane helix</keyword>
<keyword evidence="1" id="KW-0472">Membrane</keyword>
<proteinExistence type="predicted"/>
<keyword evidence="1" id="KW-0812">Transmembrane</keyword>
<reference evidence="2" key="2">
    <citation type="submission" date="2020-09" db="EMBL/GenBank/DDBJ databases">
        <authorList>
            <person name="Sun Q."/>
            <person name="Ohkuma M."/>
        </authorList>
    </citation>
    <scope>NUCLEOTIDE SEQUENCE</scope>
    <source>
        <strain evidence="2">JCM 4637</strain>
    </source>
</reference>
<sequence length="154" mass="16519">MLDAALHVPHPLPVSHALHVPSAATAELVLLVLGALIGVWLLVGLAFAGARSWRHRAAASDVYPGSAAHLAALSNPQSSPAAWREHRPTHLTALPEAVPTTAEWRAMSTAQQAEWDAERLHAERARAARAEALDLRRRALTHARFDPEATPKAG</sequence>